<keyword evidence="1" id="KW-0812">Transmembrane</keyword>
<feature type="transmembrane region" description="Helical" evidence="1">
    <location>
        <begin position="266"/>
        <end position="289"/>
    </location>
</feature>
<keyword evidence="1" id="KW-1133">Transmembrane helix</keyword>
<accession>A0ABY7D8F9</accession>
<evidence type="ECO:0000256" key="1">
    <source>
        <dbReference type="SAM" id="Phobius"/>
    </source>
</evidence>
<dbReference type="InterPro" id="IPR026209">
    <property type="entry name" value="Wolframin_fam"/>
</dbReference>
<evidence type="ECO:0000313" key="3">
    <source>
        <dbReference type="Proteomes" id="UP001164746"/>
    </source>
</evidence>
<protein>
    <submittedName>
        <fullName evidence="2">WFS1-like protein</fullName>
    </submittedName>
</protein>
<feature type="transmembrane region" description="Helical" evidence="1">
    <location>
        <begin position="214"/>
        <end position="231"/>
    </location>
</feature>
<keyword evidence="3" id="KW-1185">Reference proteome</keyword>
<dbReference type="EMBL" id="CP111012">
    <property type="protein sequence ID" value="WAQ93967.1"/>
    <property type="molecule type" value="Genomic_DNA"/>
</dbReference>
<dbReference type="PANTHER" id="PTHR13098:SF3">
    <property type="entry name" value="WOLFRAMIN"/>
    <property type="match status" value="1"/>
</dbReference>
<evidence type="ECO:0000313" key="2">
    <source>
        <dbReference type="EMBL" id="WAQ93967.1"/>
    </source>
</evidence>
<dbReference type="PANTHER" id="PTHR13098">
    <property type="entry name" value="WOLFRAMIN"/>
    <property type="match status" value="1"/>
</dbReference>
<sequence>MPRIKDDNKEDVIWCVSNSNVEKTIRYAARALFLKINTTDKDVISIKEYTDAVKKLPKGHEKRLLIAAGKKMGDTISETEFVKLMSQQIQGTVTLTDSERSAAFQAATAVSGEFALEYASRNGLRMVFGCIPVDQINFLILFFISGYISKTFLQFILPLGMFYISYATIIITTIQILHKKMKLKESSDFAKMLHHYYDRVDVDQTQSQYAWNSLPLYLGYLVAMCCVVTSFSLADKMYIPCSELCVLNSVICGICFVYISDSHAHLYAGLTLNVGIPSICYSLIPVFFIQMARESGVSRCASDNIL</sequence>
<gene>
    <name evidence="2" type="ORF">MAR_006438</name>
</gene>
<dbReference type="Proteomes" id="UP001164746">
    <property type="component" value="Chromosome 1"/>
</dbReference>
<keyword evidence="1" id="KW-0472">Membrane</keyword>
<dbReference type="PRINTS" id="PR02060">
    <property type="entry name" value="WOLFFAMILY"/>
</dbReference>
<reference evidence="2" key="1">
    <citation type="submission" date="2022-11" db="EMBL/GenBank/DDBJ databases">
        <title>Centuries of genome instability and evolution in soft-shell clam transmissible cancer (bioRxiv).</title>
        <authorList>
            <person name="Hart S.F.M."/>
            <person name="Yonemitsu M.A."/>
            <person name="Giersch R.M."/>
            <person name="Beal B.F."/>
            <person name="Arriagada G."/>
            <person name="Davis B.W."/>
            <person name="Ostrander E.A."/>
            <person name="Goff S.P."/>
            <person name="Metzger M.J."/>
        </authorList>
    </citation>
    <scope>NUCLEOTIDE SEQUENCE</scope>
    <source>
        <strain evidence="2">MELC-2E11</strain>
        <tissue evidence="2">Siphon/mantle</tissue>
    </source>
</reference>
<feature type="transmembrane region" description="Helical" evidence="1">
    <location>
        <begin position="126"/>
        <end position="149"/>
    </location>
</feature>
<feature type="transmembrane region" description="Helical" evidence="1">
    <location>
        <begin position="155"/>
        <end position="177"/>
    </location>
</feature>
<proteinExistence type="predicted"/>
<name>A0ABY7D8F9_MYAAR</name>
<organism evidence="2 3">
    <name type="scientific">Mya arenaria</name>
    <name type="common">Soft-shell clam</name>
    <dbReference type="NCBI Taxonomy" id="6604"/>
    <lineage>
        <taxon>Eukaryota</taxon>
        <taxon>Metazoa</taxon>
        <taxon>Spiralia</taxon>
        <taxon>Lophotrochozoa</taxon>
        <taxon>Mollusca</taxon>
        <taxon>Bivalvia</taxon>
        <taxon>Autobranchia</taxon>
        <taxon>Heteroconchia</taxon>
        <taxon>Euheterodonta</taxon>
        <taxon>Imparidentia</taxon>
        <taxon>Neoheterodontei</taxon>
        <taxon>Myida</taxon>
        <taxon>Myoidea</taxon>
        <taxon>Myidae</taxon>
        <taxon>Mya</taxon>
    </lineage>
</organism>